<dbReference type="GO" id="GO:0005525">
    <property type="term" value="F:GTP binding"/>
    <property type="evidence" value="ECO:0007669"/>
    <property type="project" value="UniProtKB-UniRule"/>
</dbReference>
<organism evidence="12 13">
    <name type="scientific">Pelodictyon luteolum</name>
    <dbReference type="NCBI Taxonomy" id="1100"/>
    <lineage>
        <taxon>Bacteria</taxon>
        <taxon>Pseudomonadati</taxon>
        <taxon>Chlorobiota</taxon>
        <taxon>Chlorobiia</taxon>
        <taxon>Chlorobiales</taxon>
        <taxon>Chlorobiaceae</taxon>
        <taxon>Chlorobium/Pelodictyon group</taxon>
        <taxon>Pelodictyon</taxon>
    </lineage>
</organism>
<evidence type="ECO:0000313" key="13">
    <source>
        <dbReference type="Proteomes" id="UP000076481"/>
    </source>
</evidence>
<keyword evidence="4" id="KW-0479">Metal-binding</keyword>
<keyword evidence="8 10" id="KW-0717">Septation</keyword>
<dbReference type="PANTHER" id="PTHR11649:SF13">
    <property type="entry name" value="ENGB-TYPE G DOMAIN-CONTAINING PROTEIN"/>
    <property type="match status" value="1"/>
</dbReference>
<keyword evidence="7 10" id="KW-0342">GTP-binding</keyword>
<dbReference type="PROSITE" id="PS51706">
    <property type="entry name" value="G_ENGB"/>
    <property type="match status" value="1"/>
</dbReference>
<dbReference type="GO" id="GO:0005829">
    <property type="term" value="C:cytosol"/>
    <property type="evidence" value="ECO:0007669"/>
    <property type="project" value="TreeGrafter"/>
</dbReference>
<evidence type="ECO:0000259" key="11">
    <source>
        <dbReference type="PROSITE" id="PS51706"/>
    </source>
</evidence>
<accession>A0A165LAF6</accession>
<keyword evidence="3 10" id="KW-0132">Cell division</keyword>
<evidence type="ECO:0000256" key="9">
    <source>
        <dbReference type="ARBA" id="ARBA00023306"/>
    </source>
</evidence>
<comment type="function">
    <text evidence="10">Necessary for normal cell division and for the maintenance of normal septation.</text>
</comment>
<dbReference type="Pfam" id="PF01926">
    <property type="entry name" value="MMR_HSR1"/>
    <property type="match status" value="1"/>
</dbReference>
<evidence type="ECO:0000256" key="10">
    <source>
        <dbReference type="HAMAP-Rule" id="MF_00321"/>
    </source>
</evidence>
<evidence type="ECO:0000256" key="7">
    <source>
        <dbReference type="ARBA" id="ARBA00023134"/>
    </source>
</evidence>
<dbReference type="RefSeq" id="WP_303682212.1">
    <property type="nucleotide sequence ID" value="NZ_LVWG01000034.1"/>
</dbReference>
<name>A0A165LAF6_PELLU</name>
<evidence type="ECO:0000313" key="12">
    <source>
        <dbReference type="EMBL" id="KZK73781.1"/>
    </source>
</evidence>
<dbReference type="AlphaFoldDB" id="A0A165LAF6"/>
<dbReference type="HAMAP" id="MF_00321">
    <property type="entry name" value="GTPase_EngB"/>
    <property type="match status" value="1"/>
</dbReference>
<keyword evidence="6" id="KW-0460">Magnesium</keyword>
<gene>
    <name evidence="10" type="primary">engB</name>
    <name evidence="12" type="ORF">A3K90_01255</name>
</gene>
<dbReference type="CDD" id="cd01876">
    <property type="entry name" value="YihA_EngB"/>
    <property type="match status" value="1"/>
</dbReference>
<dbReference type="Proteomes" id="UP000076481">
    <property type="component" value="Unassembled WGS sequence"/>
</dbReference>
<evidence type="ECO:0000256" key="4">
    <source>
        <dbReference type="ARBA" id="ARBA00022723"/>
    </source>
</evidence>
<evidence type="ECO:0000256" key="1">
    <source>
        <dbReference type="ARBA" id="ARBA00001946"/>
    </source>
</evidence>
<dbReference type="InterPro" id="IPR006073">
    <property type="entry name" value="GTP-bd"/>
</dbReference>
<dbReference type="InterPro" id="IPR030393">
    <property type="entry name" value="G_ENGB_dom"/>
</dbReference>
<comment type="similarity">
    <text evidence="2 10">Belongs to the TRAFAC class TrmE-Era-EngA-EngB-Septin-like GTPase superfamily. EngB GTPase family.</text>
</comment>
<comment type="caution">
    <text evidence="12">The sequence shown here is derived from an EMBL/GenBank/DDBJ whole genome shotgun (WGS) entry which is preliminary data.</text>
</comment>
<comment type="cofactor">
    <cofactor evidence="1">
        <name>Mg(2+)</name>
        <dbReference type="ChEBI" id="CHEBI:18420"/>
    </cofactor>
</comment>
<protein>
    <recommendedName>
        <fullName evidence="10">Probable GTP-binding protein EngB</fullName>
    </recommendedName>
</protein>
<sequence length="207" mass="22782">MKIINAAFFRSVSSLSDLPEESFPEIVFAGRSNVGKSSLLNSLTGRKGLAKTSSTPGKTRLINYFLINDDLYFVDIPGYGYAAVSHAEKDAWGRLLAGYVGGRRAIVLVVLLLDARHPAMQSDREMMKFLAYHDRPYGIVLTKDDKLTQKERAQAKRSTESYALDAEFIVMYSSLSGKGRKELLAHFGRYRSEDGSGAGSEGADLVT</sequence>
<evidence type="ECO:0000256" key="3">
    <source>
        <dbReference type="ARBA" id="ARBA00022618"/>
    </source>
</evidence>
<keyword evidence="5 10" id="KW-0547">Nucleotide-binding</keyword>
<evidence type="ECO:0000256" key="5">
    <source>
        <dbReference type="ARBA" id="ARBA00022741"/>
    </source>
</evidence>
<reference evidence="12 13" key="1">
    <citation type="submission" date="2016-03" db="EMBL/GenBank/DDBJ databases">
        <title>Speciation and ecological success in dimly lit waters: horizontal gene transfer in a green sulfur bacteria bloom unveiled by metagenomic assembly.</title>
        <authorList>
            <person name="Llorens-Mares T."/>
            <person name="Liu Z."/>
            <person name="Allen L.Z."/>
            <person name="Rusch D.B."/>
            <person name="Craig M.T."/>
            <person name="Dupont C.L."/>
            <person name="Bryant D.A."/>
            <person name="Casamayor E.O."/>
        </authorList>
    </citation>
    <scope>NUCLEOTIDE SEQUENCE [LARGE SCALE GENOMIC DNA]</scope>
    <source>
        <strain evidence="12">CIII</strain>
    </source>
</reference>
<dbReference type="Gene3D" id="3.40.50.300">
    <property type="entry name" value="P-loop containing nucleotide triphosphate hydrolases"/>
    <property type="match status" value="1"/>
</dbReference>
<evidence type="ECO:0000256" key="2">
    <source>
        <dbReference type="ARBA" id="ARBA00009638"/>
    </source>
</evidence>
<keyword evidence="9 10" id="KW-0131">Cell cycle</keyword>
<dbReference type="NCBIfam" id="TIGR03598">
    <property type="entry name" value="GTPase_YsxC"/>
    <property type="match status" value="1"/>
</dbReference>
<evidence type="ECO:0000256" key="6">
    <source>
        <dbReference type="ARBA" id="ARBA00022842"/>
    </source>
</evidence>
<dbReference type="InterPro" id="IPR027417">
    <property type="entry name" value="P-loop_NTPase"/>
</dbReference>
<dbReference type="PANTHER" id="PTHR11649">
    <property type="entry name" value="MSS1/TRME-RELATED GTP-BINDING PROTEIN"/>
    <property type="match status" value="1"/>
</dbReference>
<feature type="domain" description="EngB-type G" evidence="11">
    <location>
        <begin position="22"/>
        <end position="193"/>
    </location>
</feature>
<dbReference type="SUPFAM" id="SSF52540">
    <property type="entry name" value="P-loop containing nucleoside triphosphate hydrolases"/>
    <property type="match status" value="1"/>
</dbReference>
<dbReference type="InterPro" id="IPR019987">
    <property type="entry name" value="GTP-bd_ribosome_bio_YsxC"/>
</dbReference>
<dbReference type="GO" id="GO:0000917">
    <property type="term" value="P:division septum assembly"/>
    <property type="evidence" value="ECO:0007669"/>
    <property type="project" value="UniProtKB-KW"/>
</dbReference>
<evidence type="ECO:0000256" key="8">
    <source>
        <dbReference type="ARBA" id="ARBA00023210"/>
    </source>
</evidence>
<proteinExistence type="inferred from homology"/>
<dbReference type="EMBL" id="LVWG01000034">
    <property type="protein sequence ID" value="KZK73781.1"/>
    <property type="molecule type" value="Genomic_DNA"/>
</dbReference>
<dbReference type="GO" id="GO:0046872">
    <property type="term" value="F:metal ion binding"/>
    <property type="evidence" value="ECO:0007669"/>
    <property type="project" value="UniProtKB-KW"/>
</dbReference>